<feature type="domain" description="DUF6877" evidence="1">
    <location>
        <begin position="28"/>
        <end position="78"/>
    </location>
</feature>
<accession>A0ABQ4L0Z0</accession>
<evidence type="ECO:0000313" key="3">
    <source>
        <dbReference type="Proteomes" id="UP000680670"/>
    </source>
</evidence>
<dbReference type="Proteomes" id="UP000680670">
    <property type="component" value="Unassembled WGS sequence"/>
</dbReference>
<proteinExistence type="predicted"/>
<dbReference type="EMBL" id="BORJ01000011">
    <property type="protein sequence ID" value="GIN97851.1"/>
    <property type="molecule type" value="Genomic_DNA"/>
</dbReference>
<protein>
    <recommendedName>
        <fullName evidence="1">DUF6877 domain-containing protein</fullName>
    </recommendedName>
</protein>
<evidence type="ECO:0000313" key="2">
    <source>
        <dbReference type="EMBL" id="GIN97851.1"/>
    </source>
</evidence>
<evidence type="ECO:0000259" key="1">
    <source>
        <dbReference type="Pfam" id="PF21793"/>
    </source>
</evidence>
<gene>
    <name evidence="2" type="ORF">J6TS1_37210</name>
</gene>
<comment type="caution">
    <text evidence="2">The sequence shown here is derived from an EMBL/GenBank/DDBJ whole genome shotgun (WGS) entry which is preliminary data.</text>
</comment>
<dbReference type="Pfam" id="PF21793">
    <property type="entry name" value="DUF6877"/>
    <property type="match status" value="1"/>
</dbReference>
<reference evidence="2 3" key="1">
    <citation type="submission" date="2021-03" db="EMBL/GenBank/DDBJ databases">
        <title>Antimicrobial resistance genes in bacteria isolated from Japanese honey, and their potential for conferring macrolide and lincosamide resistance in the American foulbrood pathogen Paenibacillus larvae.</title>
        <authorList>
            <person name="Okamoto M."/>
            <person name="Kumagai M."/>
            <person name="Kanamori H."/>
            <person name="Takamatsu D."/>
        </authorList>
    </citation>
    <scope>NUCLEOTIDE SEQUENCE [LARGE SCALE GENOMIC DNA]</scope>
    <source>
        <strain evidence="2 3">J6TS1</strain>
    </source>
</reference>
<name>A0ABQ4L0Z0_SIMTE</name>
<sequence length="86" mass="9876">MKDGMTQESTILMVINQNDYWFGGMKLSPLQEILQISNKLPVAVLNDIKQRIGDWLASGGNEDDPYIEQQLRFARRFVDENKGCDQ</sequence>
<organism evidence="2 3">
    <name type="scientific">Siminovitchia terrae</name>
    <name type="common">Bacillus terrae</name>
    <dbReference type="NCBI Taxonomy" id="1914933"/>
    <lineage>
        <taxon>Bacteria</taxon>
        <taxon>Bacillati</taxon>
        <taxon>Bacillota</taxon>
        <taxon>Bacilli</taxon>
        <taxon>Bacillales</taxon>
        <taxon>Bacillaceae</taxon>
        <taxon>Siminovitchia</taxon>
    </lineage>
</organism>
<dbReference type="InterPro" id="IPR049242">
    <property type="entry name" value="DUF6877"/>
</dbReference>
<dbReference type="RefSeq" id="WP_306430314.1">
    <property type="nucleotide sequence ID" value="NZ_BORJ01000011.1"/>
</dbReference>
<keyword evidence="3" id="KW-1185">Reference proteome</keyword>